<reference evidence="3" key="1">
    <citation type="submission" date="2017-09" db="EMBL/GenBank/DDBJ databases">
        <title>Depth-based differentiation of microbial function through sediment-hosted aquifers and enrichment of novel symbionts in the deep terrestrial subsurface.</title>
        <authorList>
            <person name="Probst A.J."/>
            <person name="Ladd B."/>
            <person name="Jarett J.K."/>
            <person name="Geller-Mcgrath D.E."/>
            <person name="Sieber C.M.K."/>
            <person name="Emerson J.B."/>
            <person name="Anantharaman K."/>
            <person name="Thomas B.C."/>
            <person name="Malmstrom R."/>
            <person name="Stieglmeier M."/>
            <person name="Klingl A."/>
            <person name="Woyke T."/>
            <person name="Ryan C.M."/>
            <person name="Banfield J.F."/>
        </authorList>
    </citation>
    <scope>NUCLEOTIDE SEQUENCE [LARGE SCALE GENOMIC DNA]</scope>
</reference>
<protein>
    <submittedName>
        <fullName evidence="2">Ribonuclease H</fullName>
    </submittedName>
</protein>
<organism evidence="2 3">
    <name type="scientific">Candidatus Roizmanbacteria bacterium CG10_big_fil_rev_8_21_14_0_10_39_6</name>
    <dbReference type="NCBI Taxonomy" id="1974853"/>
    <lineage>
        <taxon>Bacteria</taxon>
        <taxon>Candidatus Roizmaniibacteriota</taxon>
    </lineage>
</organism>
<proteinExistence type="predicted"/>
<dbReference type="InterPro" id="IPR002156">
    <property type="entry name" value="RNaseH_domain"/>
</dbReference>
<dbReference type="CDD" id="cd09279">
    <property type="entry name" value="RNase_HI_like"/>
    <property type="match status" value="1"/>
</dbReference>
<dbReference type="GO" id="GO:0003676">
    <property type="term" value="F:nucleic acid binding"/>
    <property type="evidence" value="ECO:0007669"/>
    <property type="project" value="InterPro"/>
</dbReference>
<dbReference type="Proteomes" id="UP000229554">
    <property type="component" value="Unassembled WGS sequence"/>
</dbReference>
<dbReference type="InterPro" id="IPR012337">
    <property type="entry name" value="RNaseH-like_sf"/>
</dbReference>
<dbReference type="PANTHER" id="PTHR46387">
    <property type="entry name" value="POLYNUCLEOTIDYL TRANSFERASE, RIBONUCLEASE H-LIKE SUPERFAMILY PROTEIN"/>
    <property type="match status" value="1"/>
</dbReference>
<evidence type="ECO:0000259" key="1">
    <source>
        <dbReference type="PROSITE" id="PS50879"/>
    </source>
</evidence>
<dbReference type="AlphaFoldDB" id="A0A2M8KRU3"/>
<dbReference type="SUPFAM" id="SSF53098">
    <property type="entry name" value="Ribonuclease H-like"/>
    <property type="match status" value="1"/>
</dbReference>
<evidence type="ECO:0000313" key="3">
    <source>
        <dbReference type="Proteomes" id="UP000229554"/>
    </source>
</evidence>
<name>A0A2M8KRU3_9BACT</name>
<feature type="domain" description="RNase H type-1" evidence="1">
    <location>
        <begin position="1"/>
        <end position="130"/>
    </location>
</feature>
<comment type="caution">
    <text evidence="2">The sequence shown here is derived from an EMBL/GenBank/DDBJ whole genome shotgun (WGS) entry which is preliminary data.</text>
</comment>
<dbReference type="PANTHER" id="PTHR46387:SF2">
    <property type="entry name" value="RIBONUCLEASE HI"/>
    <property type="match status" value="1"/>
</dbReference>
<sequence length="130" mass="15023">MLTIYTDGASSGNPGPGWAMWVVQKNRKTHSERAKLDYCTNNEAEYLSVLHALKWLLTHKSWCSNEKNILFKLDSLLVVKQLNGEWKLKDARMKTYANEARLLATQLKKTVTFTYIPRDENLADELKYEA</sequence>
<gene>
    <name evidence="2" type="ORF">COU88_03875</name>
</gene>
<evidence type="ECO:0000313" key="2">
    <source>
        <dbReference type="EMBL" id="PJE62647.1"/>
    </source>
</evidence>
<dbReference type="GO" id="GO:0004523">
    <property type="term" value="F:RNA-DNA hybrid ribonuclease activity"/>
    <property type="evidence" value="ECO:0007669"/>
    <property type="project" value="InterPro"/>
</dbReference>
<dbReference type="EMBL" id="PFED01000155">
    <property type="protein sequence ID" value="PJE62647.1"/>
    <property type="molecule type" value="Genomic_DNA"/>
</dbReference>
<dbReference type="InterPro" id="IPR036397">
    <property type="entry name" value="RNaseH_sf"/>
</dbReference>
<dbReference type="Gene3D" id="3.30.420.10">
    <property type="entry name" value="Ribonuclease H-like superfamily/Ribonuclease H"/>
    <property type="match status" value="1"/>
</dbReference>
<accession>A0A2M8KRU3</accession>
<dbReference type="Pfam" id="PF00075">
    <property type="entry name" value="RNase_H"/>
    <property type="match status" value="1"/>
</dbReference>
<dbReference type="PROSITE" id="PS50879">
    <property type="entry name" value="RNASE_H_1"/>
    <property type="match status" value="1"/>
</dbReference>